<dbReference type="InterPro" id="IPR013783">
    <property type="entry name" value="Ig-like_fold"/>
</dbReference>
<reference evidence="9" key="2">
    <citation type="journal article" date="2023" name="IMA Fungus">
        <title>Comparative genomic study of the Penicillium genus elucidates a diverse pangenome and 15 lateral gene transfer events.</title>
        <authorList>
            <person name="Petersen C."/>
            <person name="Sorensen T."/>
            <person name="Nielsen M.R."/>
            <person name="Sondergaard T.E."/>
            <person name="Sorensen J.L."/>
            <person name="Fitzpatrick D.A."/>
            <person name="Frisvad J.C."/>
            <person name="Nielsen K.L."/>
        </authorList>
    </citation>
    <scope>NUCLEOTIDE SEQUENCE</scope>
    <source>
        <strain evidence="9">IBT 16125</strain>
    </source>
</reference>
<dbReference type="Gene3D" id="3.40.50.1700">
    <property type="entry name" value="Glycoside hydrolase family 3 C-terminal domain"/>
    <property type="match status" value="1"/>
</dbReference>
<keyword evidence="10" id="KW-1185">Reference proteome</keyword>
<evidence type="ECO:0000256" key="1">
    <source>
        <dbReference type="ARBA" id="ARBA00000448"/>
    </source>
</evidence>
<comment type="similarity">
    <text evidence="2">Belongs to the glycosyl hydrolase 3 family.</text>
</comment>
<dbReference type="GeneID" id="81595075"/>
<comment type="caution">
    <text evidence="9">The sequence shown here is derived from an EMBL/GenBank/DDBJ whole genome shotgun (WGS) entry which is preliminary data.</text>
</comment>
<dbReference type="GO" id="GO:0009251">
    <property type="term" value="P:glucan catabolic process"/>
    <property type="evidence" value="ECO:0007669"/>
    <property type="project" value="TreeGrafter"/>
</dbReference>
<keyword evidence="4" id="KW-0732">Signal</keyword>
<organism evidence="9 10">
    <name type="scientific">Penicillium daleae</name>
    <dbReference type="NCBI Taxonomy" id="63821"/>
    <lineage>
        <taxon>Eukaryota</taxon>
        <taxon>Fungi</taxon>
        <taxon>Dikarya</taxon>
        <taxon>Ascomycota</taxon>
        <taxon>Pezizomycotina</taxon>
        <taxon>Eurotiomycetes</taxon>
        <taxon>Eurotiomycetidae</taxon>
        <taxon>Eurotiales</taxon>
        <taxon>Aspergillaceae</taxon>
        <taxon>Penicillium</taxon>
    </lineage>
</organism>
<keyword evidence="5 9" id="KW-0378">Hydrolase</keyword>
<dbReference type="AlphaFoldDB" id="A0AAD6CB66"/>
<dbReference type="EMBL" id="JAPVEA010000002">
    <property type="protein sequence ID" value="KAJ5459897.1"/>
    <property type="molecule type" value="Genomic_DNA"/>
</dbReference>
<dbReference type="PANTHER" id="PTHR42715:SF5">
    <property type="entry name" value="BETA-GLUCOSIDASE M-RELATED"/>
    <property type="match status" value="1"/>
</dbReference>
<proteinExistence type="inferred from homology"/>
<evidence type="ECO:0000313" key="9">
    <source>
        <dbReference type="EMBL" id="KAJ5459897.1"/>
    </source>
</evidence>
<accession>A0AAD6CB66</accession>
<dbReference type="RefSeq" id="XP_056768939.1">
    <property type="nucleotide sequence ID" value="XM_056904832.1"/>
</dbReference>
<dbReference type="GO" id="GO:0008422">
    <property type="term" value="F:beta-glucosidase activity"/>
    <property type="evidence" value="ECO:0007669"/>
    <property type="project" value="UniProtKB-EC"/>
</dbReference>
<evidence type="ECO:0000256" key="4">
    <source>
        <dbReference type="ARBA" id="ARBA00022729"/>
    </source>
</evidence>
<dbReference type="Gene3D" id="2.60.40.10">
    <property type="entry name" value="Immunoglobulins"/>
    <property type="match status" value="1"/>
</dbReference>
<sequence>MSNRNLVEICPFRSLLEPAEPEGKYQYFPQSDWTEGVYTDYRAFDKEGIEPQYAFGYGLSYTMFDFSNLNVSKKSASPSTYPAKAAILPGGNPRLFDELVTVTATVKHTGSVEGKEVAQLYVGIPNGTGSPASWL</sequence>
<evidence type="ECO:0000256" key="6">
    <source>
        <dbReference type="ARBA" id="ARBA00023277"/>
    </source>
</evidence>
<evidence type="ECO:0000256" key="7">
    <source>
        <dbReference type="ARBA" id="ARBA00023295"/>
    </source>
</evidence>
<dbReference type="PANTHER" id="PTHR42715">
    <property type="entry name" value="BETA-GLUCOSIDASE"/>
    <property type="match status" value="1"/>
</dbReference>
<dbReference type="Proteomes" id="UP001213681">
    <property type="component" value="Unassembled WGS sequence"/>
</dbReference>
<evidence type="ECO:0000256" key="2">
    <source>
        <dbReference type="ARBA" id="ARBA00005336"/>
    </source>
</evidence>
<evidence type="ECO:0000313" key="10">
    <source>
        <dbReference type="Proteomes" id="UP001213681"/>
    </source>
</evidence>
<dbReference type="SUPFAM" id="SSF52279">
    <property type="entry name" value="Beta-D-glucan exohydrolase, C-terminal domain"/>
    <property type="match status" value="1"/>
</dbReference>
<keyword evidence="7" id="KW-0326">Glycosidase</keyword>
<dbReference type="InterPro" id="IPR050288">
    <property type="entry name" value="Cellulose_deg_GH3"/>
</dbReference>
<dbReference type="InterPro" id="IPR036881">
    <property type="entry name" value="Glyco_hydro_3_C_sf"/>
</dbReference>
<comment type="catalytic activity">
    <reaction evidence="1">
        <text>Hydrolysis of terminal, non-reducing beta-D-glucosyl residues with release of beta-D-glucose.</text>
        <dbReference type="EC" id="3.2.1.21"/>
    </reaction>
</comment>
<evidence type="ECO:0000256" key="3">
    <source>
        <dbReference type="ARBA" id="ARBA00012744"/>
    </source>
</evidence>
<reference evidence="9" key="1">
    <citation type="submission" date="2022-12" db="EMBL/GenBank/DDBJ databases">
        <authorList>
            <person name="Petersen C."/>
        </authorList>
    </citation>
    <scope>NUCLEOTIDE SEQUENCE</scope>
    <source>
        <strain evidence="9">IBT 16125</strain>
    </source>
</reference>
<protein>
    <recommendedName>
        <fullName evidence="3">beta-glucosidase</fullName>
        <ecNumber evidence="3">3.2.1.21</ecNumber>
    </recommendedName>
</protein>
<keyword evidence="6" id="KW-0119">Carbohydrate metabolism</keyword>
<gene>
    <name evidence="9" type="ORF">N7458_001449</name>
</gene>
<name>A0AAD6CB66_9EURO</name>
<evidence type="ECO:0000256" key="5">
    <source>
        <dbReference type="ARBA" id="ARBA00022801"/>
    </source>
</evidence>
<evidence type="ECO:0000256" key="8">
    <source>
        <dbReference type="ARBA" id="ARBA00023326"/>
    </source>
</evidence>
<keyword evidence="8" id="KW-0624">Polysaccharide degradation</keyword>
<dbReference type="EC" id="3.2.1.21" evidence="3"/>